<protein>
    <submittedName>
        <fullName evidence="2">P-loop containing nucleoside triphosphate hydrolase protein</fullName>
    </submittedName>
</protein>
<comment type="caution">
    <text evidence="2">The sequence shown here is derived from an EMBL/GenBank/DDBJ whole genome shotgun (WGS) entry which is preliminary data.</text>
</comment>
<dbReference type="Proteomes" id="UP001175000">
    <property type="component" value="Unassembled WGS sequence"/>
</dbReference>
<feature type="domain" description="G" evidence="1">
    <location>
        <begin position="8"/>
        <end position="77"/>
    </location>
</feature>
<dbReference type="GO" id="GO:0005525">
    <property type="term" value="F:GTP binding"/>
    <property type="evidence" value="ECO:0007669"/>
    <property type="project" value="InterPro"/>
</dbReference>
<dbReference type="Gene3D" id="3.40.50.300">
    <property type="entry name" value="P-loop containing nucleotide triphosphate hydrolases"/>
    <property type="match status" value="1"/>
</dbReference>
<dbReference type="Pfam" id="PF01926">
    <property type="entry name" value="MMR_HSR1"/>
    <property type="match status" value="1"/>
</dbReference>
<dbReference type="CDD" id="cd00882">
    <property type="entry name" value="Ras_like_GTPase"/>
    <property type="match status" value="1"/>
</dbReference>
<dbReference type="SUPFAM" id="SSF52540">
    <property type="entry name" value="P-loop containing nucleoside triphosphate hydrolases"/>
    <property type="match status" value="1"/>
</dbReference>
<evidence type="ECO:0000313" key="3">
    <source>
        <dbReference type="Proteomes" id="UP001175000"/>
    </source>
</evidence>
<evidence type="ECO:0000313" key="2">
    <source>
        <dbReference type="EMBL" id="KAK0631474.1"/>
    </source>
</evidence>
<dbReference type="InterPro" id="IPR006073">
    <property type="entry name" value="GTP-bd"/>
</dbReference>
<evidence type="ECO:0000259" key="1">
    <source>
        <dbReference type="Pfam" id="PF01926"/>
    </source>
</evidence>
<keyword evidence="3" id="KW-1185">Reference proteome</keyword>
<dbReference type="EMBL" id="JAULSU010000001">
    <property type="protein sequence ID" value="KAK0631474.1"/>
    <property type="molecule type" value="Genomic_DNA"/>
</dbReference>
<sequence length="246" mass="28040">MAASDAVILLIGLHGSGKSTFTRAATGAEVRIGKSSHGIYETTVTCQAYEIHYKGKCFTIVDTPGLADRNTHEENLKILDEIAQQLSRMGQPRINGIIYFHSIQNMRLSGVHKANFRLLQAICGQQFPHVVFVTSRWDRIRMEDEEHCEIMNHHLELERRKLFPRGPRIKKFLNDSRSHEAILDYFADRVDSTAEPATSPQLQFIEELRRFQFAKTGARALRKTGAVREIERERKRVSKGSSCSVM</sequence>
<dbReference type="InterPro" id="IPR027417">
    <property type="entry name" value="P-loop_NTPase"/>
</dbReference>
<name>A0AA40CBI7_9PEZI</name>
<proteinExistence type="predicted"/>
<gene>
    <name evidence="2" type="ORF">B0T14DRAFT_597123</name>
</gene>
<accession>A0AA40CBI7</accession>
<reference evidence="2" key="1">
    <citation type="submission" date="2023-06" db="EMBL/GenBank/DDBJ databases">
        <title>Genome-scale phylogeny and comparative genomics of the fungal order Sordariales.</title>
        <authorList>
            <consortium name="Lawrence Berkeley National Laboratory"/>
            <person name="Hensen N."/>
            <person name="Bonometti L."/>
            <person name="Westerberg I."/>
            <person name="Brannstrom I.O."/>
            <person name="Guillou S."/>
            <person name="Cros-Aarteil S."/>
            <person name="Calhoun S."/>
            <person name="Haridas S."/>
            <person name="Kuo A."/>
            <person name="Mondo S."/>
            <person name="Pangilinan J."/>
            <person name="Riley R."/>
            <person name="Labutti K."/>
            <person name="Andreopoulos B."/>
            <person name="Lipzen A."/>
            <person name="Chen C."/>
            <person name="Yanf M."/>
            <person name="Daum C."/>
            <person name="Ng V."/>
            <person name="Clum A."/>
            <person name="Steindorff A."/>
            <person name="Ohm R."/>
            <person name="Martin F."/>
            <person name="Silar P."/>
            <person name="Natvig D."/>
            <person name="Lalanne C."/>
            <person name="Gautier V."/>
            <person name="Ament-Velasquez S.L."/>
            <person name="Kruys A."/>
            <person name="Hutchinson M.I."/>
            <person name="Powell A.J."/>
            <person name="Barry K."/>
            <person name="Miller A.N."/>
            <person name="Grigoriev I.V."/>
            <person name="Debuchy R."/>
            <person name="Gladieux P."/>
            <person name="Thoren M.H."/>
            <person name="Johannesson H."/>
        </authorList>
    </citation>
    <scope>NUCLEOTIDE SEQUENCE</scope>
    <source>
        <strain evidence="2">CBS 606.72</strain>
    </source>
</reference>
<dbReference type="GO" id="GO:0016787">
    <property type="term" value="F:hydrolase activity"/>
    <property type="evidence" value="ECO:0007669"/>
    <property type="project" value="UniProtKB-KW"/>
</dbReference>
<organism evidence="2 3">
    <name type="scientific">Immersiella caudata</name>
    <dbReference type="NCBI Taxonomy" id="314043"/>
    <lineage>
        <taxon>Eukaryota</taxon>
        <taxon>Fungi</taxon>
        <taxon>Dikarya</taxon>
        <taxon>Ascomycota</taxon>
        <taxon>Pezizomycotina</taxon>
        <taxon>Sordariomycetes</taxon>
        <taxon>Sordariomycetidae</taxon>
        <taxon>Sordariales</taxon>
        <taxon>Lasiosphaeriaceae</taxon>
        <taxon>Immersiella</taxon>
    </lineage>
</organism>
<dbReference type="AlphaFoldDB" id="A0AA40CBI7"/>
<keyword evidence="2" id="KW-0378">Hydrolase</keyword>